<dbReference type="AlphaFoldDB" id="A0A9W7B294"/>
<proteinExistence type="predicted"/>
<evidence type="ECO:0000256" key="3">
    <source>
        <dbReference type="PROSITE-ProRule" id="PRU00339"/>
    </source>
</evidence>
<accession>A0A9W7B294</accession>
<feature type="repeat" description="TPR" evidence="3">
    <location>
        <begin position="113"/>
        <end position="146"/>
    </location>
</feature>
<dbReference type="Proteomes" id="UP001165122">
    <property type="component" value="Unassembled WGS sequence"/>
</dbReference>
<evidence type="ECO:0000256" key="1">
    <source>
        <dbReference type="ARBA" id="ARBA00022737"/>
    </source>
</evidence>
<keyword evidence="1" id="KW-0677">Repeat</keyword>
<evidence type="ECO:0000313" key="4">
    <source>
        <dbReference type="EMBL" id="GMH80220.1"/>
    </source>
</evidence>
<dbReference type="PROSITE" id="PS50005">
    <property type="entry name" value="TPR"/>
    <property type="match status" value="1"/>
</dbReference>
<keyword evidence="5" id="KW-1185">Reference proteome</keyword>
<protein>
    <recommendedName>
        <fullName evidence="6">Kinesin light chain</fullName>
    </recommendedName>
</protein>
<feature type="non-terminal residue" evidence="4">
    <location>
        <position position="176"/>
    </location>
</feature>
<organism evidence="4 5">
    <name type="scientific">Triparma laevis f. longispina</name>
    <dbReference type="NCBI Taxonomy" id="1714387"/>
    <lineage>
        <taxon>Eukaryota</taxon>
        <taxon>Sar</taxon>
        <taxon>Stramenopiles</taxon>
        <taxon>Ochrophyta</taxon>
        <taxon>Bolidophyceae</taxon>
        <taxon>Parmales</taxon>
        <taxon>Triparmaceae</taxon>
        <taxon>Triparma</taxon>
    </lineage>
</organism>
<evidence type="ECO:0000256" key="2">
    <source>
        <dbReference type="ARBA" id="ARBA00022803"/>
    </source>
</evidence>
<name>A0A9W7B294_9STRA</name>
<dbReference type="Pfam" id="PF13424">
    <property type="entry name" value="TPR_12"/>
    <property type="match status" value="1"/>
</dbReference>
<dbReference type="OrthoDB" id="47749at2759"/>
<dbReference type="PANTHER" id="PTHR45641">
    <property type="entry name" value="TETRATRICOPEPTIDE REPEAT PROTEIN (AFU_ORTHOLOGUE AFUA_6G03870)"/>
    <property type="match status" value="1"/>
</dbReference>
<gene>
    <name evidence="4" type="ORF">TrLO_g9970</name>
</gene>
<evidence type="ECO:0008006" key="6">
    <source>
        <dbReference type="Google" id="ProtNLM"/>
    </source>
</evidence>
<dbReference type="PANTHER" id="PTHR45641:SF19">
    <property type="entry name" value="NEPHROCYSTIN-3"/>
    <property type="match status" value="1"/>
</dbReference>
<dbReference type="PROSITE" id="PS50293">
    <property type="entry name" value="TPR_REGION"/>
    <property type="match status" value="1"/>
</dbReference>
<dbReference type="SMART" id="SM00028">
    <property type="entry name" value="TPR"/>
    <property type="match status" value="2"/>
</dbReference>
<dbReference type="SUPFAM" id="SSF48452">
    <property type="entry name" value="TPR-like"/>
    <property type="match status" value="1"/>
</dbReference>
<reference evidence="5" key="1">
    <citation type="journal article" date="2023" name="Commun. Biol.">
        <title>Genome analysis of Parmales, the sister group of diatoms, reveals the evolutionary specialization of diatoms from phago-mixotrophs to photoautotrophs.</title>
        <authorList>
            <person name="Ban H."/>
            <person name="Sato S."/>
            <person name="Yoshikawa S."/>
            <person name="Yamada K."/>
            <person name="Nakamura Y."/>
            <person name="Ichinomiya M."/>
            <person name="Sato N."/>
            <person name="Blanc-Mathieu R."/>
            <person name="Endo H."/>
            <person name="Kuwata A."/>
            <person name="Ogata H."/>
        </authorList>
    </citation>
    <scope>NUCLEOTIDE SEQUENCE [LARGE SCALE GENOMIC DNA]</scope>
    <source>
        <strain evidence="5">NIES 3700</strain>
    </source>
</reference>
<dbReference type="InterPro" id="IPR019734">
    <property type="entry name" value="TPR_rpt"/>
</dbReference>
<keyword evidence="2 3" id="KW-0802">TPR repeat</keyword>
<comment type="caution">
    <text evidence="4">The sequence shown here is derived from an EMBL/GenBank/DDBJ whole genome shotgun (WGS) entry which is preliminary data.</text>
</comment>
<dbReference type="Gene3D" id="1.25.40.10">
    <property type="entry name" value="Tetratricopeptide repeat domain"/>
    <property type="match status" value="1"/>
</dbReference>
<sequence>MVRDFDDAERYYKRAKEGYEEQLGRDSEKALKVTIGLIMSTGMSRDEGIEKLRVLLKRCERALGEENVVTLETLNTLGCELDDNGEYEEAKEVYERCLAERTKTSGENHKDTLDSLNNLGIVYYKLKNYEKAMEYYERALEGYEKTLGKTHPSAIMTVEGIAILCKKTKDFGKAEE</sequence>
<dbReference type="EMBL" id="BRXW01000970">
    <property type="protein sequence ID" value="GMH80220.1"/>
    <property type="molecule type" value="Genomic_DNA"/>
</dbReference>
<evidence type="ECO:0000313" key="5">
    <source>
        <dbReference type="Proteomes" id="UP001165122"/>
    </source>
</evidence>
<dbReference type="InterPro" id="IPR011990">
    <property type="entry name" value="TPR-like_helical_dom_sf"/>
</dbReference>